<reference evidence="1" key="1">
    <citation type="submission" date="2021-06" db="EMBL/GenBank/DDBJ databases">
        <title>44 bacteria genomes isolated from Dapeng, Shenzhen.</title>
        <authorList>
            <person name="Zheng W."/>
            <person name="Yu S."/>
            <person name="Huang Y."/>
        </authorList>
    </citation>
    <scope>NUCLEOTIDE SEQUENCE</scope>
    <source>
        <strain evidence="1">DP5N28-2</strain>
    </source>
</reference>
<comment type="caution">
    <text evidence="1">The sequence shown here is derived from an EMBL/GenBank/DDBJ whole genome shotgun (WGS) entry which is preliminary data.</text>
</comment>
<name>A0A953HL43_9BACT</name>
<organism evidence="1 2">
    <name type="scientific">Membranihabitans marinus</name>
    <dbReference type="NCBI Taxonomy" id="1227546"/>
    <lineage>
        <taxon>Bacteria</taxon>
        <taxon>Pseudomonadati</taxon>
        <taxon>Bacteroidota</taxon>
        <taxon>Saprospiria</taxon>
        <taxon>Saprospirales</taxon>
        <taxon>Saprospiraceae</taxon>
        <taxon>Membranihabitans</taxon>
    </lineage>
</organism>
<dbReference type="Proteomes" id="UP000753961">
    <property type="component" value="Unassembled WGS sequence"/>
</dbReference>
<dbReference type="RefSeq" id="WP_222578588.1">
    <property type="nucleotide sequence ID" value="NZ_JAHVHU010000003.1"/>
</dbReference>
<accession>A0A953HL43</accession>
<evidence type="ECO:0000313" key="2">
    <source>
        <dbReference type="Proteomes" id="UP000753961"/>
    </source>
</evidence>
<keyword evidence="2" id="KW-1185">Reference proteome</keyword>
<dbReference type="GO" id="GO:0005975">
    <property type="term" value="P:carbohydrate metabolic process"/>
    <property type="evidence" value="ECO:0007669"/>
    <property type="project" value="InterPro"/>
</dbReference>
<sequence length="439" mass="50860">MLESENRLTSRIDRLPDTYSFDQRDFKAPNADLERIIFGSSEYIKDGLLPLTEWLGESPWSTRMIGILYDLWKHVLVETHYGNIVSTNVEVNGEMLQVLSRIYWMTGEQKYLDWAIRLGDYYLLGNQHPTRDFSVLRLRDHGCEIVSGLCELYVTSSFAARHKKEDYQPHIHEMLDRILEVGRNKDGLFYDAINPQSGEIVKDRIADNFGYTFNGFYSVYQLDSVDAYRTAALKGLGALNENYRNFDWETGSADGYADAIEGVLNFYAREPLPSAAAWMDSEIQVMWSMQDSSHRPNTSQWRSSGVIEGWHGDGNFARTTIMYCLWKTQGVTAHPWRSDLQLGAVREDGDLWISLTLEKDWNGVLKFDAPRHKTIMNMPFDWPRINQFPEWFTPEKNENYELIDFSKEREQTFSGQQLKDGISLSLPKGVNQFVLKRIM</sequence>
<protein>
    <submittedName>
        <fullName evidence="1">Uncharacterized protein</fullName>
    </submittedName>
</protein>
<evidence type="ECO:0000313" key="1">
    <source>
        <dbReference type="EMBL" id="MBY5957064.1"/>
    </source>
</evidence>
<dbReference type="EMBL" id="JAHVHU010000003">
    <property type="protein sequence ID" value="MBY5957064.1"/>
    <property type="molecule type" value="Genomic_DNA"/>
</dbReference>
<dbReference type="SUPFAM" id="SSF48208">
    <property type="entry name" value="Six-hairpin glycosidases"/>
    <property type="match status" value="1"/>
</dbReference>
<dbReference type="InterPro" id="IPR008928">
    <property type="entry name" value="6-hairpin_glycosidase_sf"/>
</dbReference>
<proteinExistence type="predicted"/>
<dbReference type="AlphaFoldDB" id="A0A953HL43"/>
<gene>
    <name evidence="1" type="ORF">KUV50_02880</name>
</gene>